<dbReference type="EMBL" id="JAKNCJ010000003">
    <property type="protein sequence ID" value="MCL6423523.1"/>
    <property type="molecule type" value="Genomic_DNA"/>
</dbReference>
<name>A0ABT0R0R8_9MICO</name>
<dbReference type="InterPro" id="IPR015797">
    <property type="entry name" value="NUDIX_hydrolase-like_dom_sf"/>
</dbReference>
<dbReference type="PANTHER" id="PTHR11839:SF18">
    <property type="entry name" value="NUDIX HYDROLASE DOMAIN-CONTAINING PROTEIN"/>
    <property type="match status" value="1"/>
</dbReference>
<keyword evidence="5" id="KW-1185">Reference proteome</keyword>
<feature type="domain" description="Nudix hydrolase" evidence="3">
    <location>
        <begin position="62"/>
        <end position="207"/>
    </location>
</feature>
<protein>
    <submittedName>
        <fullName evidence="4">NUDIX hydrolase</fullName>
    </submittedName>
</protein>
<evidence type="ECO:0000313" key="5">
    <source>
        <dbReference type="Proteomes" id="UP001203761"/>
    </source>
</evidence>
<dbReference type="GO" id="GO:0016787">
    <property type="term" value="F:hydrolase activity"/>
    <property type="evidence" value="ECO:0007669"/>
    <property type="project" value="UniProtKB-KW"/>
</dbReference>
<dbReference type="RefSeq" id="WP_249737595.1">
    <property type="nucleotide sequence ID" value="NZ_JAKNCJ010000003.1"/>
</dbReference>
<dbReference type="Gene3D" id="3.90.79.10">
    <property type="entry name" value="Nucleoside Triphosphate Pyrophosphohydrolase"/>
    <property type="match status" value="1"/>
</dbReference>
<dbReference type="Pfam" id="PF00293">
    <property type="entry name" value="NUDIX"/>
    <property type="match status" value="1"/>
</dbReference>
<dbReference type="PANTHER" id="PTHR11839">
    <property type="entry name" value="UDP/ADP-SUGAR PYROPHOSPHATASE"/>
    <property type="match status" value="1"/>
</dbReference>
<sequence>MSTSQPTAAAGSAAAQVAALRDEPSPRPVSAHRRAYSGMIWDVIRDTVDFAPGVQFDREYIAHTGAVAVLAVREDGNGDRRRAQILLIRQYRHPLQRAFWEIPAGLLDQEGEDPADAAARELAEETGLAAGSIEHLITTAPSPGSSQEEIRIHLARDLREAEGVDFEREDEEAEIEIRWVPCEEILEAIGRGALTSGTLLTAVLAYLQLG</sequence>
<dbReference type="InterPro" id="IPR000086">
    <property type="entry name" value="NUDIX_hydrolase_dom"/>
</dbReference>
<evidence type="ECO:0000313" key="4">
    <source>
        <dbReference type="EMBL" id="MCL6423523.1"/>
    </source>
</evidence>
<comment type="caution">
    <text evidence="4">The sequence shown here is derived from an EMBL/GenBank/DDBJ whole genome shotgun (WGS) entry which is preliminary data.</text>
</comment>
<dbReference type="PROSITE" id="PS51462">
    <property type="entry name" value="NUDIX"/>
    <property type="match status" value="1"/>
</dbReference>
<organism evidence="4 5">
    <name type="scientific">Brachybacterium equifaecis</name>
    <dbReference type="NCBI Taxonomy" id="2910770"/>
    <lineage>
        <taxon>Bacteria</taxon>
        <taxon>Bacillati</taxon>
        <taxon>Actinomycetota</taxon>
        <taxon>Actinomycetes</taxon>
        <taxon>Micrococcales</taxon>
        <taxon>Dermabacteraceae</taxon>
        <taxon>Brachybacterium</taxon>
    </lineage>
</organism>
<evidence type="ECO:0000259" key="3">
    <source>
        <dbReference type="PROSITE" id="PS51462"/>
    </source>
</evidence>
<keyword evidence="2 4" id="KW-0378">Hydrolase</keyword>
<evidence type="ECO:0000256" key="2">
    <source>
        <dbReference type="ARBA" id="ARBA00022801"/>
    </source>
</evidence>
<dbReference type="SUPFAM" id="SSF55811">
    <property type="entry name" value="Nudix"/>
    <property type="match status" value="1"/>
</dbReference>
<comment type="cofactor">
    <cofactor evidence="1">
        <name>Mg(2+)</name>
        <dbReference type="ChEBI" id="CHEBI:18420"/>
    </cofactor>
</comment>
<reference evidence="4" key="1">
    <citation type="submission" date="2022-02" db="EMBL/GenBank/DDBJ databases">
        <authorList>
            <person name="Lee M."/>
            <person name="Kim S.-J."/>
            <person name="Jung M.-Y."/>
        </authorList>
    </citation>
    <scope>NUCLEOTIDE SEQUENCE</scope>
    <source>
        <strain evidence="4">JHP9</strain>
    </source>
</reference>
<evidence type="ECO:0000256" key="1">
    <source>
        <dbReference type="ARBA" id="ARBA00001946"/>
    </source>
</evidence>
<gene>
    <name evidence="4" type="ORF">Bequi_09020</name>
</gene>
<dbReference type="Proteomes" id="UP001203761">
    <property type="component" value="Unassembled WGS sequence"/>
</dbReference>
<proteinExistence type="predicted"/>
<accession>A0ABT0R0R8</accession>